<protein>
    <submittedName>
        <fullName evidence="2">NMDA receptor synaptonuclear signaling and neuronal migration factor</fullName>
    </submittedName>
</protein>
<feature type="region of interest" description="Disordered" evidence="1">
    <location>
        <begin position="112"/>
        <end position="131"/>
    </location>
</feature>
<organism evidence="2 3">
    <name type="scientific">Mizuhopecten yessoensis</name>
    <name type="common">Japanese scallop</name>
    <name type="synonym">Patinopecten yessoensis</name>
    <dbReference type="NCBI Taxonomy" id="6573"/>
    <lineage>
        <taxon>Eukaryota</taxon>
        <taxon>Metazoa</taxon>
        <taxon>Spiralia</taxon>
        <taxon>Lophotrochozoa</taxon>
        <taxon>Mollusca</taxon>
        <taxon>Bivalvia</taxon>
        <taxon>Autobranchia</taxon>
        <taxon>Pteriomorphia</taxon>
        <taxon>Pectinida</taxon>
        <taxon>Pectinoidea</taxon>
        <taxon>Pectinidae</taxon>
        <taxon>Mizuhopecten</taxon>
    </lineage>
</organism>
<name>A0A210Q436_MIZYE</name>
<keyword evidence="3" id="KW-1185">Reference proteome</keyword>
<evidence type="ECO:0000256" key="1">
    <source>
        <dbReference type="SAM" id="MobiDB-lite"/>
    </source>
</evidence>
<sequence>MSSNVAKIKIAEMFDKPKHFLLKSEVHSEPEDFVDSDLDEDDVDIRFYVRRNEITKERFDESFLEQPDPDFMMPSCVREILRSEGLSSNVIDKAIWVGEKRHRLAMHLTVQQEKKCQRSNDGRKNGKKSVNSLQLPRLDACDGSHLLSASDHSLICQDCRDVSARQRRRHERARPWQDVSPSRQDMSDTESSSKSKEQKFEKVTFCLTEAETTQWMSAQQTERSLVGSAYEPPRLVLVSSKMSKCQYLPKVLLEDKNILHVIYDFDTWSFCDIINAVEKKLSSVKPGCKAKSILILCQGGPGYLYILRKFVITPQKLKKESYKSVREFWKEISNMVSKINPEDSKVHICGCDLSSGPQGYEVMNILQRLIHHNMVHIEDAVSDTPEGHEIVTLYFNKRRYDLWRSKQDDSDDEIDFNVLDDKDEETESEVRTWSALAADVNDSDEG</sequence>
<dbReference type="InterPro" id="IPR033374">
    <property type="entry name" value="NSMF"/>
</dbReference>
<evidence type="ECO:0000313" key="2">
    <source>
        <dbReference type="EMBL" id="OWF43508.1"/>
    </source>
</evidence>
<proteinExistence type="predicted"/>
<dbReference type="GO" id="GO:2001222">
    <property type="term" value="P:regulation of neuron migration"/>
    <property type="evidence" value="ECO:0007669"/>
    <property type="project" value="InterPro"/>
</dbReference>
<dbReference type="EMBL" id="NEDP02005089">
    <property type="protein sequence ID" value="OWF43508.1"/>
    <property type="molecule type" value="Genomic_DNA"/>
</dbReference>
<reference evidence="2 3" key="1">
    <citation type="journal article" date="2017" name="Nat. Ecol. Evol.">
        <title>Scallop genome provides insights into evolution of bilaterian karyotype and development.</title>
        <authorList>
            <person name="Wang S."/>
            <person name="Zhang J."/>
            <person name="Jiao W."/>
            <person name="Li J."/>
            <person name="Xun X."/>
            <person name="Sun Y."/>
            <person name="Guo X."/>
            <person name="Huan P."/>
            <person name="Dong B."/>
            <person name="Zhang L."/>
            <person name="Hu X."/>
            <person name="Sun X."/>
            <person name="Wang J."/>
            <person name="Zhao C."/>
            <person name="Wang Y."/>
            <person name="Wang D."/>
            <person name="Huang X."/>
            <person name="Wang R."/>
            <person name="Lv J."/>
            <person name="Li Y."/>
            <person name="Zhang Z."/>
            <person name="Liu B."/>
            <person name="Lu W."/>
            <person name="Hui Y."/>
            <person name="Liang J."/>
            <person name="Zhou Z."/>
            <person name="Hou R."/>
            <person name="Li X."/>
            <person name="Liu Y."/>
            <person name="Li H."/>
            <person name="Ning X."/>
            <person name="Lin Y."/>
            <person name="Zhao L."/>
            <person name="Xing Q."/>
            <person name="Dou J."/>
            <person name="Li Y."/>
            <person name="Mao J."/>
            <person name="Guo H."/>
            <person name="Dou H."/>
            <person name="Li T."/>
            <person name="Mu C."/>
            <person name="Jiang W."/>
            <person name="Fu Q."/>
            <person name="Fu X."/>
            <person name="Miao Y."/>
            <person name="Liu J."/>
            <person name="Yu Q."/>
            <person name="Li R."/>
            <person name="Liao H."/>
            <person name="Li X."/>
            <person name="Kong Y."/>
            <person name="Jiang Z."/>
            <person name="Chourrout D."/>
            <person name="Li R."/>
            <person name="Bao Z."/>
        </authorList>
    </citation>
    <scope>NUCLEOTIDE SEQUENCE [LARGE SCALE GENOMIC DNA]</scope>
    <source>
        <strain evidence="2 3">PY_sf001</strain>
    </source>
</reference>
<gene>
    <name evidence="2" type="ORF">KP79_PYT04145</name>
</gene>
<feature type="compositionally biased region" description="Basic and acidic residues" evidence="1">
    <location>
        <begin position="112"/>
        <end position="124"/>
    </location>
</feature>
<comment type="caution">
    <text evidence="2">The sequence shown here is derived from an EMBL/GenBank/DDBJ whole genome shotgun (WGS) entry which is preliminary data.</text>
</comment>
<feature type="region of interest" description="Disordered" evidence="1">
    <location>
        <begin position="427"/>
        <end position="446"/>
    </location>
</feature>
<keyword evidence="2" id="KW-0675">Receptor</keyword>
<dbReference type="Proteomes" id="UP000242188">
    <property type="component" value="Unassembled WGS sequence"/>
</dbReference>
<feature type="region of interest" description="Disordered" evidence="1">
    <location>
        <begin position="168"/>
        <end position="196"/>
    </location>
</feature>
<dbReference type="GO" id="GO:0048168">
    <property type="term" value="P:regulation of neuronal synaptic plasticity"/>
    <property type="evidence" value="ECO:0007669"/>
    <property type="project" value="InterPro"/>
</dbReference>
<dbReference type="PANTHER" id="PTHR32061">
    <property type="entry name" value="NMDA RECEPTOR SYNAPTONUCLEAR SIGNALING AND NEURONAL MIGRATION FACTOR"/>
    <property type="match status" value="1"/>
</dbReference>
<dbReference type="AlphaFoldDB" id="A0A210Q436"/>
<evidence type="ECO:0000313" key="3">
    <source>
        <dbReference type="Proteomes" id="UP000242188"/>
    </source>
</evidence>
<dbReference type="OrthoDB" id="6161298at2759"/>
<accession>A0A210Q436</accession>